<feature type="transmembrane region" description="Helical" evidence="1">
    <location>
        <begin position="342"/>
        <end position="361"/>
    </location>
</feature>
<feature type="transmembrane region" description="Helical" evidence="1">
    <location>
        <begin position="40"/>
        <end position="70"/>
    </location>
</feature>
<comment type="caution">
    <text evidence="3">The sequence shown here is derived from an EMBL/GenBank/DDBJ whole genome shotgun (WGS) entry which is preliminary data.</text>
</comment>
<proteinExistence type="predicted"/>
<keyword evidence="1" id="KW-0812">Transmembrane</keyword>
<dbReference type="AlphaFoldDB" id="A0A1B8ZGF3"/>
<dbReference type="Proteomes" id="UP000092651">
    <property type="component" value="Unassembled WGS sequence"/>
</dbReference>
<feature type="transmembrane region" description="Helical" evidence="1">
    <location>
        <begin position="414"/>
        <end position="433"/>
    </location>
</feature>
<feature type="domain" description="DUF8201" evidence="2">
    <location>
        <begin position="1"/>
        <end position="396"/>
    </location>
</feature>
<feature type="transmembrane region" description="Helical" evidence="1">
    <location>
        <begin position="90"/>
        <end position="110"/>
    </location>
</feature>
<accession>A0A1B8ZGF3</accession>
<dbReference type="EMBL" id="MAYH01000034">
    <property type="protein sequence ID" value="OCA70683.1"/>
    <property type="molecule type" value="Genomic_DNA"/>
</dbReference>
<reference evidence="3 4" key="1">
    <citation type="submission" date="2016-07" db="EMBL/GenBank/DDBJ databases">
        <authorList>
            <person name="Jeong J.-J."/>
            <person name="Kim D.W."/>
            <person name="Sang M.K."/>
            <person name="Choi I.-G."/>
            <person name="Kim K.D."/>
        </authorList>
    </citation>
    <scope>NUCLEOTIDE SEQUENCE [LARGE SCALE GENOMIC DNA]</scope>
    <source>
        <strain evidence="3 4">UTM-3</strain>
    </source>
</reference>
<evidence type="ECO:0000313" key="3">
    <source>
        <dbReference type="EMBL" id="OCA70683.1"/>
    </source>
</evidence>
<gene>
    <name evidence="3" type="ORF">BBI01_12110</name>
</gene>
<evidence type="ECO:0000256" key="1">
    <source>
        <dbReference type="SAM" id="Phobius"/>
    </source>
</evidence>
<keyword evidence="1" id="KW-1133">Transmembrane helix</keyword>
<feature type="transmembrane region" description="Helical" evidence="1">
    <location>
        <begin position="260"/>
        <end position="283"/>
    </location>
</feature>
<protein>
    <recommendedName>
        <fullName evidence="2">DUF8201 domain-containing protein</fullName>
    </recommendedName>
</protein>
<dbReference type="OrthoDB" id="344987at2"/>
<dbReference type="Pfam" id="PF26626">
    <property type="entry name" value="DUF8201"/>
    <property type="match status" value="1"/>
</dbReference>
<organism evidence="3 4">
    <name type="scientific">Chryseobacterium artocarpi</name>
    <dbReference type="NCBI Taxonomy" id="1414727"/>
    <lineage>
        <taxon>Bacteria</taxon>
        <taxon>Pseudomonadati</taxon>
        <taxon>Bacteroidota</taxon>
        <taxon>Flavobacteriia</taxon>
        <taxon>Flavobacteriales</taxon>
        <taxon>Weeksellaceae</taxon>
        <taxon>Chryseobacterium group</taxon>
        <taxon>Chryseobacterium</taxon>
    </lineage>
</organism>
<keyword evidence="1" id="KW-0472">Membrane</keyword>
<name>A0A1B8ZGF3_9FLAO</name>
<feature type="transmembrane region" description="Helical" evidence="1">
    <location>
        <begin position="188"/>
        <end position="211"/>
    </location>
</feature>
<feature type="transmembrane region" description="Helical" evidence="1">
    <location>
        <begin position="366"/>
        <end position="384"/>
    </location>
</feature>
<feature type="transmembrane region" description="Helical" evidence="1">
    <location>
        <begin position="159"/>
        <end position="176"/>
    </location>
</feature>
<evidence type="ECO:0000259" key="2">
    <source>
        <dbReference type="Pfam" id="PF26626"/>
    </source>
</evidence>
<dbReference type="InterPro" id="IPR058514">
    <property type="entry name" value="DUF8201"/>
</dbReference>
<evidence type="ECO:0000313" key="4">
    <source>
        <dbReference type="Proteomes" id="UP000092651"/>
    </source>
</evidence>
<feature type="transmembrane region" description="Helical" evidence="1">
    <location>
        <begin position="390"/>
        <end position="407"/>
    </location>
</feature>
<feature type="transmembrane region" description="Helical" evidence="1">
    <location>
        <begin position="223"/>
        <end position="248"/>
    </location>
</feature>
<dbReference type="RefSeq" id="WP_065395092.1">
    <property type="nucleotide sequence ID" value="NZ_MAYH01000034.1"/>
</dbReference>
<sequence>MILLLFSTLLIIPALAGLGKVMENIFGTLFPDISGKIVSGIMGISILWTLISFFIPLNIYVEIITISLGLFYFFKEKLYLEFYKFTRKDFFLGVIASLIILFAGSFYPYILDHFGYYVPTIKWITEYGLIKGISNLDLILGQMSIWHIFQAGLSNFSDPFLRINSVLLIIYTLYIIERKSWIQLCALPIFLLFSQSPSPDLPVLIFSLIILNEILVGNKKAALLFAFSMFVFAIKPTMIWLPIVIFLYNIFILRANSKNLLFGGLILGLYFFKNIWTFGFPIFPVALVDLGFSWKPNPEVLKISSQYAIMKTYDMQYSYEEIQKFSAIDYIKNWFFLKGIKSIINILFILSLISFSLFAWIRKRKLITLICISLLIKSILVLMFSAQYRFFIDVFFVIFFILFYEYFDKKKSIIVFSTLSILFISLLSFPSLIQQAIPSFKLGNFMTGFKQKQLYQPSVYQYSKFDHLKVGNLPFNVSKNYPYNFDTPLPAISQSFIYDDINAGIFPQLIDKNDINKGFIWKRMTSEEKREAETVINTIENVDK</sequence>
<keyword evidence="4" id="KW-1185">Reference proteome</keyword>
<dbReference type="NCBIfam" id="NF047510">
    <property type="entry name" value="LIC_10190_fam"/>
    <property type="match status" value="1"/>
</dbReference>
<dbReference type="InterPro" id="IPR058065">
    <property type="entry name" value="LIC_10190-like"/>
</dbReference>